<organism evidence="1">
    <name type="scientific">marine metagenome</name>
    <dbReference type="NCBI Taxonomy" id="408172"/>
    <lineage>
        <taxon>unclassified sequences</taxon>
        <taxon>metagenomes</taxon>
        <taxon>ecological metagenomes</taxon>
    </lineage>
</organism>
<name>A0A382IY31_9ZZZZ</name>
<dbReference type="AlphaFoldDB" id="A0A382IY31"/>
<sequence length="29" mass="3359">SPLLLPNFAKFVSVWQIFSESTILTRHNL</sequence>
<dbReference type="EMBL" id="UINC01070129">
    <property type="protein sequence ID" value="SVC04037.1"/>
    <property type="molecule type" value="Genomic_DNA"/>
</dbReference>
<feature type="non-terminal residue" evidence="1">
    <location>
        <position position="1"/>
    </location>
</feature>
<accession>A0A382IY31</accession>
<evidence type="ECO:0000313" key="1">
    <source>
        <dbReference type="EMBL" id="SVC04037.1"/>
    </source>
</evidence>
<reference evidence="1" key="1">
    <citation type="submission" date="2018-05" db="EMBL/GenBank/DDBJ databases">
        <authorList>
            <person name="Lanie J.A."/>
            <person name="Ng W.-L."/>
            <person name="Kazmierczak K.M."/>
            <person name="Andrzejewski T.M."/>
            <person name="Davidsen T.M."/>
            <person name="Wayne K.J."/>
            <person name="Tettelin H."/>
            <person name="Glass J.I."/>
            <person name="Rusch D."/>
            <person name="Podicherti R."/>
            <person name="Tsui H.-C.T."/>
            <person name="Winkler M.E."/>
        </authorList>
    </citation>
    <scope>NUCLEOTIDE SEQUENCE</scope>
</reference>
<gene>
    <name evidence="1" type="ORF">METZ01_LOCUS256891</name>
</gene>
<proteinExistence type="predicted"/>
<protein>
    <submittedName>
        <fullName evidence="1">Uncharacterized protein</fullName>
    </submittedName>
</protein>